<protein>
    <submittedName>
        <fullName evidence="2">274_t:CDS:1</fullName>
    </submittedName>
</protein>
<proteinExistence type="predicted"/>
<dbReference type="Proteomes" id="UP000789396">
    <property type="component" value="Unassembled WGS sequence"/>
</dbReference>
<organism evidence="2 3">
    <name type="scientific">Racocetra fulgida</name>
    <dbReference type="NCBI Taxonomy" id="60492"/>
    <lineage>
        <taxon>Eukaryota</taxon>
        <taxon>Fungi</taxon>
        <taxon>Fungi incertae sedis</taxon>
        <taxon>Mucoromycota</taxon>
        <taxon>Glomeromycotina</taxon>
        <taxon>Glomeromycetes</taxon>
        <taxon>Diversisporales</taxon>
        <taxon>Gigasporaceae</taxon>
        <taxon>Racocetra</taxon>
    </lineage>
</organism>
<dbReference type="AlphaFoldDB" id="A0A9N8ZMV7"/>
<evidence type="ECO:0000313" key="3">
    <source>
        <dbReference type="Proteomes" id="UP000789396"/>
    </source>
</evidence>
<keyword evidence="3" id="KW-1185">Reference proteome</keyword>
<sequence>VQIDSMETLNNLNNMDPASIQVPFPPRVSVSRLVEKRLQTPAHSKSPNSFFIYRGAFLDEVRTRNCKVKMTDISPIISASWKRQPLFVKNAYKEIAQEVERLSIELRQNAKASAARKQHVVVQPLEETQTTIMPQIPPLNIQISNENYGNLISNQPLDFTGFSTIFPDHNQLNQIIPQIPFEYNVNVFSNNPPY</sequence>
<dbReference type="SUPFAM" id="SSF47095">
    <property type="entry name" value="HMG-box"/>
    <property type="match status" value="1"/>
</dbReference>
<dbReference type="InterPro" id="IPR009071">
    <property type="entry name" value="HMG_box_dom"/>
</dbReference>
<feature type="domain" description="HMG box" evidence="1">
    <location>
        <begin position="45"/>
        <end position="98"/>
    </location>
</feature>
<dbReference type="EMBL" id="CAJVPZ010001845">
    <property type="protein sequence ID" value="CAG8501043.1"/>
    <property type="molecule type" value="Genomic_DNA"/>
</dbReference>
<evidence type="ECO:0000313" key="2">
    <source>
        <dbReference type="EMBL" id="CAG8501043.1"/>
    </source>
</evidence>
<feature type="non-terminal residue" evidence="2">
    <location>
        <position position="1"/>
    </location>
</feature>
<dbReference type="InterPro" id="IPR036910">
    <property type="entry name" value="HMG_box_dom_sf"/>
</dbReference>
<comment type="caution">
    <text evidence="2">The sequence shown here is derived from an EMBL/GenBank/DDBJ whole genome shotgun (WGS) entry which is preliminary data.</text>
</comment>
<gene>
    <name evidence="2" type="ORF">RFULGI_LOCUS2438</name>
</gene>
<name>A0A9N8ZMV7_9GLOM</name>
<dbReference type="Gene3D" id="1.10.30.10">
    <property type="entry name" value="High mobility group box domain"/>
    <property type="match status" value="1"/>
</dbReference>
<dbReference type="Pfam" id="PF00505">
    <property type="entry name" value="HMG_box"/>
    <property type="match status" value="1"/>
</dbReference>
<reference evidence="2" key="1">
    <citation type="submission" date="2021-06" db="EMBL/GenBank/DDBJ databases">
        <authorList>
            <person name="Kallberg Y."/>
            <person name="Tangrot J."/>
            <person name="Rosling A."/>
        </authorList>
    </citation>
    <scope>NUCLEOTIDE SEQUENCE</scope>
    <source>
        <strain evidence="2">IN212</strain>
    </source>
</reference>
<accession>A0A9N8ZMV7</accession>
<evidence type="ECO:0000259" key="1">
    <source>
        <dbReference type="Pfam" id="PF00505"/>
    </source>
</evidence>
<dbReference type="OrthoDB" id="2356399at2759"/>